<dbReference type="InterPro" id="IPR029058">
    <property type="entry name" value="AB_hydrolase_fold"/>
</dbReference>
<keyword evidence="9" id="KW-1185">Reference proteome</keyword>
<reference evidence="8" key="1">
    <citation type="journal article" date="2021" name="Nat. Commun.">
        <title>Genetic determinants of endophytism in the Arabidopsis root mycobiome.</title>
        <authorList>
            <person name="Mesny F."/>
            <person name="Miyauchi S."/>
            <person name="Thiergart T."/>
            <person name="Pickel B."/>
            <person name="Atanasova L."/>
            <person name="Karlsson M."/>
            <person name="Huettel B."/>
            <person name="Barry K.W."/>
            <person name="Haridas S."/>
            <person name="Chen C."/>
            <person name="Bauer D."/>
            <person name="Andreopoulos W."/>
            <person name="Pangilinan J."/>
            <person name="LaButti K."/>
            <person name="Riley R."/>
            <person name="Lipzen A."/>
            <person name="Clum A."/>
            <person name="Drula E."/>
            <person name="Henrissat B."/>
            <person name="Kohler A."/>
            <person name="Grigoriev I.V."/>
            <person name="Martin F.M."/>
            <person name="Hacquard S."/>
        </authorList>
    </citation>
    <scope>NUCLEOTIDE SEQUENCE</scope>
    <source>
        <strain evidence="8">FSSC 5 MPI-SDFR-AT-0091</strain>
    </source>
</reference>
<gene>
    <name evidence="8" type="ORF">B0J15DRAFT_388368</name>
</gene>
<protein>
    <recommendedName>
        <fullName evidence="10">DUF676 domain-containing protein</fullName>
    </recommendedName>
</protein>
<evidence type="ECO:0000313" key="9">
    <source>
        <dbReference type="Proteomes" id="UP000736672"/>
    </source>
</evidence>
<feature type="compositionally biased region" description="Polar residues" evidence="7">
    <location>
        <begin position="58"/>
        <end position="68"/>
    </location>
</feature>
<evidence type="ECO:0000256" key="7">
    <source>
        <dbReference type="SAM" id="MobiDB-lite"/>
    </source>
</evidence>
<dbReference type="OrthoDB" id="194358at2759"/>
<dbReference type="GO" id="GO:0005783">
    <property type="term" value="C:endoplasmic reticulum"/>
    <property type="evidence" value="ECO:0007669"/>
    <property type="project" value="UniProtKB-SubCell"/>
</dbReference>
<dbReference type="Gene3D" id="3.40.50.1820">
    <property type="entry name" value="alpha/beta hydrolase"/>
    <property type="match status" value="1"/>
</dbReference>
<feature type="region of interest" description="Disordered" evidence="7">
    <location>
        <begin position="53"/>
        <end position="76"/>
    </location>
</feature>
<dbReference type="SUPFAM" id="SSF52540">
    <property type="entry name" value="P-loop containing nucleoside triphosphate hydrolases"/>
    <property type="match status" value="1"/>
</dbReference>
<evidence type="ECO:0008006" key="10">
    <source>
        <dbReference type="Google" id="ProtNLM"/>
    </source>
</evidence>
<dbReference type="InterPro" id="IPR052374">
    <property type="entry name" value="SERAC1"/>
</dbReference>
<keyword evidence="6" id="KW-0472">Membrane</keyword>
<dbReference type="InterPro" id="IPR027417">
    <property type="entry name" value="P-loop_NTPase"/>
</dbReference>
<comment type="subcellular location">
    <subcellularLocation>
        <location evidence="2">Endoplasmic reticulum</location>
    </subcellularLocation>
    <subcellularLocation>
        <location evidence="3">Membrane</location>
    </subcellularLocation>
    <subcellularLocation>
        <location evidence="1">Mitochondrion</location>
    </subcellularLocation>
</comment>
<evidence type="ECO:0000256" key="5">
    <source>
        <dbReference type="ARBA" id="ARBA00023128"/>
    </source>
</evidence>
<dbReference type="GO" id="GO:0016020">
    <property type="term" value="C:membrane"/>
    <property type="evidence" value="ECO:0007669"/>
    <property type="project" value="UniProtKB-SubCell"/>
</dbReference>
<proteinExistence type="predicted"/>
<dbReference type="Proteomes" id="UP000736672">
    <property type="component" value="Unassembled WGS sequence"/>
</dbReference>
<evidence type="ECO:0000256" key="2">
    <source>
        <dbReference type="ARBA" id="ARBA00004240"/>
    </source>
</evidence>
<evidence type="ECO:0000256" key="6">
    <source>
        <dbReference type="ARBA" id="ARBA00023136"/>
    </source>
</evidence>
<dbReference type="SUPFAM" id="SSF53474">
    <property type="entry name" value="alpha/beta-Hydrolases"/>
    <property type="match status" value="1"/>
</dbReference>
<name>A0A9P9R9V9_FUSSL</name>
<sequence>MPVNSKRALRITGIPGGTTIEQYNEFVRILSELPQKGHHLRLKSIPLVRHLRRKKDTIQPSQTSQDNSSSKDESIRPLMESNEPRATSFSLQNECPIGTMAYSTHESQVLAQKGHIKAQKDPQYLWRDWQITPCFQGITVLFQHADVSRIKMDICAVHGLGGNAIDTWTAKNGKMWLRDYLPSTGYFNESRVMTFGYDSDLTSKQSVMTVDSWADSLLEYLSLIRKARPLLLVCHSLGGLVAKKACIYTQHYALSKLASFRVPGVSLSQVGVVFLATPHIGSSVADWNDFAVAAAGVFLGVRSEIVNALKAFGNFAVEDGFAFLALSPRPPFRCFAEGRKMDTKIGLKHVVSKASATLDPSSPAHVIMGTDHKTICKFDSNLDAFMIVNSALNEVYTDIIARSGEDQSSERRMYGHPHFVAPAYPPRSKYWWEGAQLRDMDNELTSRGDMFGRTEELTALEGAVSIQPTRRKLTAVKGMAGIGYLSHSTTYEPSNGEYRKTELLLKFAMAQKGRRNIFFLGRRSERTSLSDLITEICISIGRDMIQSPSANLQQWQESSSSQRLKFFAAWLGNDSNRESLLIIDDADAFEPSSLKFILGCPAWHIITSTRDSTLSWTERDFLEVRLQPLTTFATVSILRDAVARLSSGRLELSSQELSSLAQVIHGHPLAAQNIIPFLVTHLNFIPHPVAELMRMFHTGSLEEREVFLKFKAQARSLWDTFEESLQRLELRDGSANAVRLFQLLPYLRTDQQCFHDCWRMNTGRRHQPSSLHPHATVLRSNYLVMSDWLQKLQAVSFITEDREGGSVQSIAFHPLVRQYALVRFHQAELKVSREVILFLHEKAAAHDDGCPVYIKTHLLHYLGVCSELHIDLGDLSLPEATRLWLRNIIGEQSTGESSHDEAEGAFSERVVIDQTALAVQYLIAECKNTHTRLRKEMLQPDNHEARLMAIRCTTAYRVVRESFDSMDRSLDPSLLSQLIEAVELLREVCKAIGHYPDLPGELERFGQQLQAKIPSGSGGSSDWHS</sequence>
<keyword evidence="5" id="KW-0496">Mitochondrion</keyword>
<evidence type="ECO:0000313" key="8">
    <source>
        <dbReference type="EMBL" id="KAH7270969.1"/>
    </source>
</evidence>
<dbReference type="PANTHER" id="PTHR48182:SF2">
    <property type="entry name" value="PROTEIN SERAC1"/>
    <property type="match status" value="1"/>
</dbReference>
<evidence type="ECO:0000256" key="4">
    <source>
        <dbReference type="ARBA" id="ARBA00022824"/>
    </source>
</evidence>
<evidence type="ECO:0000256" key="3">
    <source>
        <dbReference type="ARBA" id="ARBA00004370"/>
    </source>
</evidence>
<evidence type="ECO:0000256" key="1">
    <source>
        <dbReference type="ARBA" id="ARBA00004173"/>
    </source>
</evidence>
<comment type="caution">
    <text evidence="8">The sequence shown here is derived from an EMBL/GenBank/DDBJ whole genome shotgun (WGS) entry which is preliminary data.</text>
</comment>
<organism evidence="8 9">
    <name type="scientific">Fusarium solani</name>
    <name type="common">Filamentous fungus</name>
    <dbReference type="NCBI Taxonomy" id="169388"/>
    <lineage>
        <taxon>Eukaryota</taxon>
        <taxon>Fungi</taxon>
        <taxon>Dikarya</taxon>
        <taxon>Ascomycota</taxon>
        <taxon>Pezizomycotina</taxon>
        <taxon>Sordariomycetes</taxon>
        <taxon>Hypocreomycetidae</taxon>
        <taxon>Hypocreales</taxon>
        <taxon>Nectriaceae</taxon>
        <taxon>Fusarium</taxon>
        <taxon>Fusarium solani species complex</taxon>
    </lineage>
</organism>
<dbReference type="GO" id="GO:0005739">
    <property type="term" value="C:mitochondrion"/>
    <property type="evidence" value="ECO:0007669"/>
    <property type="project" value="UniProtKB-SubCell"/>
</dbReference>
<dbReference type="EMBL" id="JAGTJS010000004">
    <property type="protein sequence ID" value="KAH7270969.1"/>
    <property type="molecule type" value="Genomic_DNA"/>
</dbReference>
<dbReference type="AlphaFoldDB" id="A0A9P9R9V9"/>
<accession>A0A9P9R9V9</accession>
<dbReference type="PANTHER" id="PTHR48182">
    <property type="entry name" value="PROTEIN SERAC1"/>
    <property type="match status" value="1"/>
</dbReference>
<keyword evidence="4" id="KW-0256">Endoplasmic reticulum</keyword>